<dbReference type="STRING" id="1046627.BZARG_1018"/>
<organism evidence="1 2">
    <name type="scientific">Bizionia argentinensis JUB59</name>
    <dbReference type="NCBI Taxonomy" id="1046627"/>
    <lineage>
        <taxon>Bacteria</taxon>
        <taxon>Pseudomonadati</taxon>
        <taxon>Bacteroidota</taxon>
        <taxon>Flavobacteriia</taxon>
        <taxon>Flavobacteriales</taxon>
        <taxon>Flavobacteriaceae</taxon>
        <taxon>Bizionia</taxon>
    </lineage>
</organism>
<name>G2EEC0_9FLAO</name>
<accession>G2EEC0</accession>
<proteinExistence type="predicted"/>
<gene>
    <name evidence="1" type="ORF">BZARG_1018</name>
</gene>
<sequence length="68" mass="8061">MKKVKDLLTEISTVTRDIETNYPAIYDHLDEIPMTIPDQENPNINAKELENYLDSLKEIIKKYKEEQH</sequence>
<evidence type="ECO:0000313" key="1">
    <source>
        <dbReference type="EMBL" id="EGV43122.1"/>
    </source>
</evidence>
<comment type="caution">
    <text evidence="1">The sequence shown here is derived from an EMBL/GenBank/DDBJ whole genome shotgun (WGS) entry which is preliminary data.</text>
</comment>
<keyword evidence="2" id="KW-1185">Reference proteome</keyword>
<dbReference type="RefSeq" id="WP_008637650.1">
    <property type="nucleotide sequence ID" value="NZ_AFXZ01000034.1"/>
</dbReference>
<dbReference type="Proteomes" id="UP000003730">
    <property type="component" value="Unassembled WGS sequence"/>
</dbReference>
<protein>
    <submittedName>
        <fullName evidence="1">Uncharacterized protein</fullName>
    </submittedName>
</protein>
<dbReference type="OrthoDB" id="680581at2"/>
<dbReference type="eggNOG" id="ENOG50332D8">
    <property type="taxonomic scope" value="Bacteria"/>
</dbReference>
<dbReference type="AlphaFoldDB" id="G2EEC0"/>
<dbReference type="EMBL" id="AFXZ01000034">
    <property type="protein sequence ID" value="EGV43122.1"/>
    <property type="molecule type" value="Genomic_DNA"/>
</dbReference>
<evidence type="ECO:0000313" key="2">
    <source>
        <dbReference type="Proteomes" id="UP000003730"/>
    </source>
</evidence>
<reference evidence="1 2" key="1">
    <citation type="journal article" date="2008" name="Int. J. Syst. Evol. Microbiol.">
        <title>Bizionia argentinensis sp. nov., isolated from surface marine water in Antarctica.</title>
        <authorList>
            <person name="Bercovich A."/>
            <person name="Vazquez S.C."/>
            <person name="Yankilevich P."/>
            <person name="Coria S.H."/>
            <person name="Foti M."/>
            <person name="Hernandez E."/>
            <person name="Vidal A."/>
            <person name="Ruberto L."/>
            <person name="Melo C."/>
            <person name="Marenssi S."/>
            <person name="Criscuolo M."/>
            <person name="Memoli M."/>
            <person name="Arguelles M."/>
            <person name="Mac Cormack W.P."/>
        </authorList>
    </citation>
    <scope>NUCLEOTIDE SEQUENCE [LARGE SCALE GENOMIC DNA]</scope>
    <source>
        <strain evidence="1 2">JUB59</strain>
    </source>
</reference>